<proteinExistence type="predicted"/>
<evidence type="ECO:0000313" key="2">
    <source>
        <dbReference type="EMBL" id="SET15331.1"/>
    </source>
</evidence>
<gene>
    <name evidence="2" type="ORF">SAMN05216389_10671</name>
</gene>
<dbReference type="EMBL" id="FOHE01000006">
    <property type="protein sequence ID" value="SET15331.1"/>
    <property type="molecule type" value="Genomic_DNA"/>
</dbReference>
<organism evidence="2 3">
    <name type="scientific">Oceanobacillus limi</name>
    <dbReference type="NCBI Taxonomy" id="930131"/>
    <lineage>
        <taxon>Bacteria</taxon>
        <taxon>Bacillati</taxon>
        <taxon>Bacillota</taxon>
        <taxon>Bacilli</taxon>
        <taxon>Bacillales</taxon>
        <taxon>Bacillaceae</taxon>
        <taxon>Oceanobacillus</taxon>
    </lineage>
</organism>
<protein>
    <submittedName>
        <fullName evidence="2">Uncharacterized protein</fullName>
    </submittedName>
</protein>
<name>A0A1I0C7Z4_9BACI</name>
<dbReference type="STRING" id="930131.SAMN05216389_10671"/>
<sequence length="131" mass="13844">MLISKRSRLRPKFAAVVLTLILMISAGAVSAAQSTAYLSGSSNNANTATLTATSGATGNIYVTNSGANTTTRGTAKRSISWWPDSTVASTSWLNPRTSQRVYFSQTSGHKYYGQIVGQTLSARGAVTLTVY</sequence>
<feature type="signal peptide" evidence="1">
    <location>
        <begin position="1"/>
        <end position="31"/>
    </location>
</feature>
<evidence type="ECO:0000313" key="3">
    <source>
        <dbReference type="Proteomes" id="UP000198618"/>
    </source>
</evidence>
<reference evidence="2 3" key="1">
    <citation type="submission" date="2016-10" db="EMBL/GenBank/DDBJ databases">
        <authorList>
            <person name="de Groot N.N."/>
        </authorList>
    </citation>
    <scope>NUCLEOTIDE SEQUENCE [LARGE SCALE GENOMIC DNA]</scope>
    <source>
        <strain evidence="2 3">IBRC-M 10780</strain>
    </source>
</reference>
<keyword evidence="3" id="KW-1185">Reference proteome</keyword>
<evidence type="ECO:0000256" key="1">
    <source>
        <dbReference type="SAM" id="SignalP"/>
    </source>
</evidence>
<dbReference type="Proteomes" id="UP000198618">
    <property type="component" value="Unassembled WGS sequence"/>
</dbReference>
<dbReference type="OrthoDB" id="2973936at2"/>
<feature type="chain" id="PRO_5011514674" evidence="1">
    <location>
        <begin position="32"/>
        <end position="131"/>
    </location>
</feature>
<dbReference type="AlphaFoldDB" id="A0A1I0C7Z4"/>
<dbReference type="RefSeq" id="WP_090868699.1">
    <property type="nucleotide sequence ID" value="NZ_FOHE01000006.1"/>
</dbReference>
<accession>A0A1I0C7Z4</accession>
<keyword evidence="1" id="KW-0732">Signal</keyword>